<dbReference type="PANTHER" id="PTHR24220:SF611">
    <property type="entry name" value="ATP-BINDING COMPONENT OF ABC TRANSPORTER-RELATED"/>
    <property type="match status" value="1"/>
</dbReference>
<dbReference type="GO" id="GO:0022857">
    <property type="term" value="F:transmembrane transporter activity"/>
    <property type="evidence" value="ECO:0007669"/>
    <property type="project" value="TreeGrafter"/>
</dbReference>
<dbReference type="STRING" id="680026.AB733_14435"/>
<keyword evidence="3 5" id="KW-0067">ATP-binding</keyword>
<dbReference type="EMBL" id="PYLZ01000013">
    <property type="protein sequence ID" value="PSW22457.1"/>
    <property type="molecule type" value="Genomic_DNA"/>
</dbReference>
<dbReference type="CDD" id="cd03255">
    <property type="entry name" value="ABC_MJ0796_LolCDE_FtsE"/>
    <property type="match status" value="1"/>
</dbReference>
<dbReference type="InterPro" id="IPR003439">
    <property type="entry name" value="ABC_transporter-like_ATP-bd"/>
</dbReference>
<dbReference type="GO" id="GO:0005886">
    <property type="term" value="C:plasma membrane"/>
    <property type="evidence" value="ECO:0007669"/>
    <property type="project" value="TreeGrafter"/>
</dbReference>
<dbReference type="SMART" id="SM00382">
    <property type="entry name" value="AAA"/>
    <property type="match status" value="1"/>
</dbReference>
<feature type="domain" description="ABC transporter" evidence="4">
    <location>
        <begin position="4"/>
        <end position="229"/>
    </location>
</feature>
<dbReference type="Proteomes" id="UP000240481">
    <property type="component" value="Unassembled WGS sequence"/>
</dbReference>
<dbReference type="GO" id="GO:0016887">
    <property type="term" value="F:ATP hydrolysis activity"/>
    <property type="evidence" value="ECO:0007669"/>
    <property type="project" value="InterPro"/>
</dbReference>
<keyword evidence="1" id="KW-0813">Transport</keyword>
<dbReference type="SUPFAM" id="SSF52540">
    <property type="entry name" value="P-loop containing nucleoside triphosphate hydrolases"/>
    <property type="match status" value="1"/>
</dbReference>
<evidence type="ECO:0000313" key="6">
    <source>
        <dbReference type="Proteomes" id="UP000240481"/>
    </source>
</evidence>
<dbReference type="Pfam" id="PF00005">
    <property type="entry name" value="ABC_tran"/>
    <property type="match status" value="1"/>
</dbReference>
<keyword evidence="6" id="KW-1185">Reference proteome</keyword>
<name>A0A0J8V9S9_9GAMM</name>
<reference evidence="5 6" key="1">
    <citation type="submission" date="2018-01" db="EMBL/GenBank/DDBJ databases">
        <title>Whole genome sequencing of Histamine producing bacteria.</title>
        <authorList>
            <person name="Butler K."/>
        </authorList>
    </citation>
    <scope>NUCLEOTIDE SEQUENCE [LARGE SCALE GENOMIC DNA]</scope>
    <source>
        <strain evidence="5 6">DSM 24669</strain>
    </source>
</reference>
<evidence type="ECO:0000256" key="3">
    <source>
        <dbReference type="ARBA" id="ARBA00022840"/>
    </source>
</evidence>
<dbReference type="InterPro" id="IPR003593">
    <property type="entry name" value="AAA+_ATPase"/>
</dbReference>
<proteinExistence type="predicted"/>
<dbReference type="InterPro" id="IPR015854">
    <property type="entry name" value="ABC_transpr_LolD-like"/>
</dbReference>
<evidence type="ECO:0000313" key="5">
    <source>
        <dbReference type="EMBL" id="PSW22457.1"/>
    </source>
</evidence>
<dbReference type="PROSITE" id="PS50893">
    <property type="entry name" value="ABC_TRANSPORTER_2"/>
    <property type="match status" value="1"/>
</dbReference>
<protein>
    <submittedName>
        <fullName evidence="5">ABC transporter ATP-binding protein</fullName>
    </submittedName>
</protein>
<dbReference type="GO" id="GO:0005524">
    <property type="term" value="F:ATP binding"/>
    <property type="evidence" value="ECO:0007669"/>
    <property type="project" value="UniProtKB-KW"/>
</dbReference>
<sequence>MTVINISNLTFRWARQQADILAIPQFTVQQGEKVFLKGPSGSGKSTLLGLLSGISQPTSGEISILGQKFSELKATQRDTFRANHIGYIFQMFNLLPYLSVLENVMLPCRFSPLRQQRISTSLEQEAKRLLTQLHLPQDCLHKPISELSIGQQQRVAAARALMGQPELLIADEPTSALDQNNREAFIGLLMAECERSNTTLLFVSHDQTLEGLFDRTVALNDINTIHQEITS</sequence>
<accession>A0A0J8V9S9</accession>
<dbReference type="Gene3D" id="3.40.50.300">
    <property type="entry name" value="P-loop containing nucleotide triphosphate hydrolases"/>
    <property type="match status" value="1"/>
</dbReference>
<comment type="caution">
    <text evidence="5">The sequence shown here is derived from an EMBL/GenBank/DDBJ whole genome shotgun (WGS) entry which is preliminary data.</text>
</comment>
<evidence type="ECO:0000259" key="4">
    <source>
        <dbReference type="PROSITE" id="PS50893"/>
    </source>
</evidence>
<evidence type="ECO:0000256" key="1">
    <source>
        <dbReference type="ARBA" id="ARBA00022448"/>
    </source>
</evidence>
<keyword evidence="2" id="KW-0547">Nucleotide-binding</keyword>
<evidence type="ECO:0000256" key="2">
    <source>
        <dbReference type="ARBA" id="ARBA00022741"/>
    </source>
</evidence>
<dbReference type="PANTHER" id="PTHR24220">
    <property type="entry name" value="IMPORT ATP-BINDING PROTEIN"/>
    <property type="match status" value="1"/>
</dbReference>
<dbReference type="InterPro" id="IPR017911">
    <property type="entry name" value="MacB-like_ATP-bd"/>
</dbReference>
<gene>
    <name evidence="5" type="ORF">C9I94_19870</name>
</gene>
<dbReference type="OrthoDB" id="9802264at2"/>
<dbReference type="RefSeq" id="WP_048899412.1">
    <property type="nucleotide sequence ID" value="NZ_AP024852.1"/>
</dbReference>
<dbReference type="AlphaFoldDB" id="A0A0J8V9S9"/>
<organism evidence="5 6">
    <name type="scientific">Photobacterium swingsii</name>
    <dbReference type="NCBI Taxonomy" id="680026"/>
    <lineage>
        <taxon>Bacteria</taxon>
        <taxon>Pseudomonadati</taxon>
        <taxon>Pseudomonadota</taxon>
        <taxon>Gammaproteobacteria</taxon>
        <taxon>Vibrionales</taxon>
        <taxon>Vibrionaceae</taxon>
        <taxon>Photobacterium</taxon>
    </lineage>
</organism>
<dbReference type="InterPro" id="IPR027417">
    <property type="entry name" value="P-loop_NTPase"/>
</dbReference>